<dbReference type="Gene3D" id="1.20.1250.20">
    <property type="entry name" value="MFS general substrate transporter like domains"/>
    <property type="match status" value="2"/>
</dbReference>
<dbReference type="InterPro" id="IPR036259">
    <property type="entry name" value="MFS_trans_sf"/>
</dbReference>
<keyword evidence="3 4" id="KW-0472">Membrane</keyword>
<dbReference type="AlphaFoldDB" id="A0A1M5P7E2"/>
<protein>
    <submittedName>
        <fullName evidence="6">Predicted arabinose efflux permease, MFS family</fullName>
    </submittedName>
</protein>
<dbReference type="InterPro" id="IPR011701">
    <property type="entry name" value="MFS"/>
</dbReference>
<dbReference type="InterPro" id="IPR020846">
    <property type="entry name" value="MFS_dom"/>
</dbReference>
<evidence type="ECO:0000256" key="2">
    <source>
        <dbReference type="ARBA" id="ARBA00022989"/>
    </source>
</evidence>
<dbReference type="PROSITE" id="PS50850">
    <property type="entry name" value="MFS"/>
    <property type="match status" value="1"/>
</dbReference>
<keyword evidence="2 4" id="KW-1133">Transmembrane helix</keyword>
<dbReference type="EMBL" id="LT670818">
    <property type="protein sequence ID" value="SHG97359.1"/>
    <property type="molecule type" value="Genomic_DNA"/>
</dbReference>
<feature type="transmembrane region" description="Helical" evidence="4">
    <location>
        <begin position="154"/>
        <end position="172"/>
    </location>
</feature>
<feature type="transmembrane region" description="Helical" evidence="4">
    <location>
        <begin position="113"/>
        <end position="142"/>
    </location>
</feature>
<dbReference type="PANTHER" id="PTHR23539:SF1">
    <property type="entry name" value="MAJOR FACILITATOR SUPERFAMILY (MFS) PROFILE DOMAIN-CONTAINING PROTEIN"/>
    <property type="match status" value="1"/>
</dbReference>
<reference evidence="6 7" key="1">
    <citation type="submission" date="2016-11" db="EMBL/GenBank/DDBJ databases">
        <authorList>
            <person name="Jaros S."/>
            <person name="Januszkiewicz K."/>
            <person name="Wedrychowicz H."/>
        </authorList>
    </citation>
    <scope>NUCLEOTIDE SEQUENCE [LARGE SCALE GENOMIC DNA]</scope>
    <source>
        <strain evidence="6 7">GAS242</strain>
    </source>
</reference>
<dbReference type="OrthoDB" id="9812574at2"/>
<dbReference type="Pfam" id="PF07690">
    <property type="entry name" value="MFS_1"/>
    <property type="match status" value="1"/>
</dbReference>
<evidence type="ECO:0000313" key="7">
    <source>
        <dbReference type="Proteomes" id="UP000190675"/>
    </source>
</evidence>
<evidence type="ECO:0000313" key="6">
    <source>
        <dbReference type="EMBL" id="SHG97359.1"/>
    </source>
</evidence>
<accession>A0A1M5P7E2</accession>
<sequence>MVIAADSAGVATAIAPSPSVASLRGLDGVNLFLAGALSGFGPYVAAYLAEQKWTQQSIGFALTAGGFAGLVSQLPGGALLDAIRSKRIVVALGAGMVAAGALIIEVWPSFPLVLAALVLQGITGGFLGLAITAISLGLVGNAALAERLGRNQRFASAGGVLATGFMGSIAYFLSYRAIFIVAAALVLPLLLALSRVQPSDIHFGRASCIPDHQGPGPPPRAQLRSLWKISGLLIFAGCVFLFQMANASMLPLAGEAFAYNEEPLSSLIVTALIVVPQILVATMAPWAGRRADTWGRRPLLLVGFTALPIRALVFAWTTNPTILIVAQLLDGVSGTMLGVLTALIVADLTAGTGRFNLAQGFVGTISGIGASLSTTLSGLVAGNLGRAAGFLGIAAVALAALFLLWSLMPETHPSNRSEHL</sequence>
<evidence type="ECO:0000256" key="1">
    <source>
        <dbReference type="ARBA" id="ARBA00022692"/>
    </source>
</evidence>
<dbReference type="PANTHER" id="PTHR23539">
    <property type="entry name" value="MFS TRANSPORTER"/>
    <property type="match status" value="1"/>
</dbReference>
<dbReference type="RefSeq" id="WP_079568270.1">
    <property type="nucleotide sequence ID" value="NZ_LT670818.1"/>
</dbReference>
<evidence type="ECO:0000256" key="3">
    <source>
        <dbReference type="ARBA" id="ARBA00023136"/>
    </source>
</evidence>
<keyword evidence="1 4" id="KW-0812">Transmembrane</keyword>
<evidence type="ECO:0000256" key="4">
    <source>
        <dbReference type="SAM" id="Phobius"/>
    </source>
</evidence>
<feature type="transmembrane region" description="Helical" evidence="4">
    <location>
        <begin position="357"/>
        <end position="381"/>
    </location>
</feature>
<feature type="domain" description="Major facilitator superfamily (MFS) profile" evidence="5">
    <location>
        <begin position="1"/>
        <end position="412"/>
    </location>
</feature>
<feature type="transmembrane region" description="Helical" evidence="4">
    <location>
        <begin position="178"/>
        <end position="196"/>
    </location>
</feature>
<feature type="transmembrane region" description="Helical" evidence="4">
    <location>
        <begin position="88"/>
        <end position="107"/>
    </location>
</feature>
<dbReference type="GO" id="GO:0022857">
    <property type="term" value="F:transmembrane transporter activity"/>
    <property type="evidence" value="ECO:0007669"/>
    <property type="project" value="InterPro"/>
</dbReference>
<proteinExistence type="predicted"/>
<feature type="transmembrane region" description="Helical" evidence="4">
    <location>
        <begin position="226"/>
        <end position="245"/>
    </location>
</feature>
<dbReference type="SUPFAM" id="SSF103473">
    <property type="entry name" value="MFS general substrate transporter"/>
    <property type="match status" value="1"/>
</dbReference>
<gene>
    <name evidence="6" type="ORF">SAMN05444169_5055</name>
</gene>
<feature type="transmembrane region" description="Helical" evidence="4">
    <location>
        <begin position="29"/>
        <end position="49"/>
    </location>
</feature>
<evidence type="ECO:0000259" key="5">
    <source>
        <dbReference type="PROSITE" id="PS50850"/>
    </source>
</evidence>
<feature type="transmembrane region" description="Helical" evidence="4">
    <location>
        <begin position="322"/>
        <end position="345"/>
    </location>
</feature>
<dbReference type="Proteomes" id="UP000190675">
    <property type="component" value="Chromosome I"/>
</dbReference>
<feature type="transmembrane region" description="Helical" evidence="4">
    <location>
        <begin position="387"/>
        <end position="407"/>
    </location>
</feature>
<name>A0A1M5P7E2_9BRAD</name>
<organism evidence="6 7">
    <name type="scientific">Bradyrhizobium erythrophlei</name>
    <dbReference type="NCBI Taxonomy" id="1437360"/>
    <lineage>
        <taxon>Bacteria</taxon>
        <taxon>Pseudomonadati</taxon>
        <taxon>Pseudomonadota</taxon>
        <taxon>Alphaproteobacteria</taxon>
        <taxon>Hyphomicrobiales</taxon>
        <taxon>Nitrobacteraceae</taxon>
        <taxon>Bradyrhizobium</taxon>
    </lineage>
</organism>
<feature type="transmembrane region" description="Helical" evidence="4">
    <location>
        <begin position="265"/>
        <end position="287"/>
    </location>
</feature>